<evidence type="ECO:0000313" key="7">
    <source>
        <dbReference type="Proteomes" id="UP000019593"/>
    </source>
</evidence>
<dbReference type="InterPro" id="IPR000281">
    <property type="entry name" value="HTH_RpiR"/>
</dbReference>
<reference evidence="6 7" key="1">
    <citation type="submission" date="2013-03" db="EMBL/GenBank/DDBJ databases">
        <authorList>
            <person name="Fiebig A."/>
            <person name="Goeker M."/>
            <person name="Klenk H.-P.P."/>
        </authorList>
    </citation>
    <scope>NUCLEOTIDE SEQUENCE [LARGE SCALE GENOMIC DNA]</scope>
    <source>
        <strain evidence="7">DSM 19469</strain>
    </source>
</reference>
<keyword evidence="7" id="KW-1185">Reference proteome</keyword>
<dbReference type="Gene3D" id="3.40.50.10490">
    <property type="entry name" value="Glucose-6-phosphate isomerase like protein, domain 1"/>
    <property type="match status" value="1"/>
</dbReference>
<dbReference type="PROSITE" id="PS51071">
    <property type="entry name" value="HTH_RPIR"/>
    <property type="match status" value="1"/>
</dbReference>
<dbReference type="GO" id="GO:0003700">
    <property type="term" value="F:DNA-binding transcription factor activity"/>
    <property type="evidence" value="ECO:0007669"/>
    <property type="project" value="InterPro"/>
</dbReference>
<name>W8S311_9RHOB</name>
<dbReference type="InterPro" id="IPR001347">
    <property type="entry name" value="SIS_dom"/>
</dbReference>
<feature type="domain" description="HTH rpiR-type" evidence="4">
    <location>
        <begin position="13"/>
        <end position="89"/>
    </location>
</feature>
<dbReference type="eggNOG" id="COG1737">
    <property type="taxonomic scope" value="Bacteria"/>
</dbReference>
<organism evidence="6 7">
    <name type="scientific">Roseicyclus elongatus DSM 19469</name>
    <dbReference type="NCBI Taxonomy" id="1294273"/>
    <lineage>
        <taxon>Bacteria</taxon>
        <taxon>Pseudomonadati</taxon>
        <taxon>Pseudomonadota</taxon>
        <taxon>Alphaproteobacteria</taxon>
        <taxon>Rhodobacterales</taxon>
        <taxon>Roseobacteraceae</taxon>
        <taxon>Roseicyclus</taxon>
    </lineage>
</organism>
<dbReference type="Gene3D" id="1.10.10.10">
    <property type="entry name" value="Winged helix-like DNA-binding domain superfamily/Winged helix DNA-binding domain"/>
    <property type="match status" value="1"/>
</dbReference>
<dbReference type="PANTHER" id="PTHR30514:SF18">
    <property type="entry name" value="RPIR-FAMILY TRANSCRIPTIONAL REGULATOR"/>
    <property type="match status" value="1"/>
</dbReference>
<dbReference type="InterPro" id="IPR035472">
    <property type="entry name" value="RpiR-like_SIS"/>
</dbReference>
<sequence>MENDNDAGLKSIDTLRRALADIATTASPRVAELARWAQQHPEEMAFHSVRGLAQLADVNPNSVFRLARALGFDGYDACRLAFQQALRGGEETYADRAARLRHTEKGALFDALQGAAIANLNALFDTDMSNKLDTAATMLLSARQIHCIGVRSCYSIAHYFAYTGRMAFPTFAPVPSAPGAIADALTATGPSDVVVPISYALYSAEAIEAHRIATARGARILAVTDMYSSPLAQGAEIVLTPQMHGPQVLPSLLAYFALAEALVARMVSGSPEARGRIAEFETRLTQHGIYKT</sequence>
<dbReference type="CDD" id="cd05013">
    <property type="entry name" value="SIS_RpiR"/>
    <property type="match status" value="1"/>
</dbReference>
<dbReference type="GO" id="GO:0097367">
    <property type="term" value="F:carbohydrate derivative binding"/>
    <property type="evidence" value="ECO:0007669"/>
    <property type="project" value="InterPro"/>
</dbReference>
<dbReference type="GO" id="GO:1901135">
    <property type="term" value="P:carbohydrate derivative metabolic process"/>
    <property type="evidence" value="ECO:0007669"/>
    <property type="project" value="InterPro"/>
</dbReference>
<keyword evidence="2" id="KW-0238">DNA-binding</keyword>
<dbReference type="KEGG" id="red:roselon_00714"/>
<dbReference type="STRING" id="1294273.roselon_00714"/>
<evidence type="ECO:0000256" key="2">
    <source>
        <dbReference type="ARBA" id="ARBA00023125"/>
    </source>
</evidence>
<dbReference type="SUPFAM" id="SSF53697">
    <property type="entry name" value="SIS domain"/>
    <property type="match status" value="1"/>
</dbReference>
<dbReference type="EMBL" id="CP004372">
    <property type="protein sequence ID" value="AHM03141.1"/>
    <property type="molecule type" value="Genomic_DNA"/>
</dbReference>
<evidence type="ECO:0000256" key="1">
    <source>
        <dbReference type="ARBA" id="ARBA00023015"/>
    </source>
</evidence>
<dbReference type="PROSITE" id="PS51464">
    <property type="entry name" value="SIS"/>
    <property type="match status" value="1"/>
</dbReference>
<dbReference type="InterPro" id="IPR036388">
    <property type="entry name" value="WH-like_DNA-bd_sf"/>
</dbReference>
<dbReference type="Pfam" id="PF01418">
    <property type="entry name" value="HTH_6"/>
    <property type="match status" value="1"/>
</dbReference>
<keyword evidence="1" id="KW-0805">Transcription regulation</keyword>
<evidence type="ECO:0000313" key="6">
    <source>
        <dbReference type="EMBL" id="AHM03141.1"/>
    </source>
</evidence>
<dbReference type="Proteomes" id="UP000019593">
    <property type="component" value="Chromosome"/>
</dbReference>
<dbReference type="PANTHER" id="PTHR30514">
    <property type="entry name" value="GLUCOKINASE"/>
    <property type="match status" value="1"/>
</dbReference>
<dbReference type="RefSeq" id="WP_051508350.1">
    <property type="nucleotide sequence ID" value="NZ_CP004372.1"/>
</dbReference>
<dbReference type="Pfam" id="PF01380">
    <property type="entry name" value="SIS"/>
    <property type="match status" value="1"/>
</dbReference>
<dbReference type="InterPro" id="IPR046348">
    <property type="entry name" value="SIS_dom_sf"/>
</dbReference>
<evidence type="ECO:0000256" key="3">
    <source>
        <dbReference type="ARBA" id="ARBA00023163"/>
    </source>
</evidence>
<dbReference type="GO" id="GO:0003677">
    <property type="term" value="F:DNA binding"/>
    <property type="evidence" value="ECO:0007669"/>
    <property type="project" value="UniProtKB-KW"/>
</dbReference>
<feature type="domain" description="SIS" evidence="5">
    <location>
        <begin position="135"/>
        <end position="268"/>
    </location>
</feature>
<gene>
    <name evidence="6" type="ORF">roselon_00714</name>
</gene>
<proteinExistence type="predicted"/>
<accession>W8S311</accession>
<dbReference type="HOGENOM" id="CLU_055769_1_3_5"/>
<evidence type="ECO:0000259" key="4">
    <source>
        <dbReference type="PROSITE" id="PS51071"/>
    </source>
</evidence>
<evidence type="ECO:0000259" key="5">
    <source>
        <dbReference type="PROSITE" id="PS51464"/>
    </source>
</evidence>
<dbReference type="SUPFAM" id="SSF46689">
    <property type="entry name" value="Homeodomain-like"/>
    <property type="match status" value="1"/>
</dbReference>
<dbReference type="InterPro" id="IPR047640">
    <property type="entry name" value="RpiR-like"/>
</dbReference>
<protein>
    <submittedName>
        <fullName evidence="6">Transcriptional regulator, RpiR family</fullName>
    </submittedName>
</protein>
<dbReference type="AlphaFoldDB" id="W8S311"/>
<keyword evidence="3" id="KW-0804">Transcription</keyword>
<dbReference type="InterPro" id="IPR009057">
    <property type="entry name" value="Homeodomain-like_sf"/>
</dbReference>